<keyword evidence="4" id="KW-1185">Reference proteome</keyword>
<dbReference type="InterPro" id="IPR009810">
    <property type="entry name" value="Nodulin_late_dom"/>
</dbReference>
<name>A0A6A4QDV9_LUPAL</name>
<evidence type="ECO:0000313" key="3">
    <source>
        <dbReference type="EMBL" id="KAE9611424.1"/>
    </source>
</evidence>
<evidence type="ECO:0000256" key="1">
    <source>
        <dbReference type="SAM" id="SignalP"/>
    </source>
</evidence>
<dbReference type="Pfam" id="PF07127">
    <property type="entry name" value="Nodulin_late"/>
    <property type="match status" value="1"/>
</dbReference>
<organism evidence="3 4">
    <name type="scientific">Lupinus albus</name>
    <name type="common">White lupine</name>
    <name type="synonym">Lupinus termis</name>
    <dbReference type="NCBI Taxonomy" id="3870"/>
    <lineage>
        <taxon>Eukaryota</taxon>
        <taxon>Viridiplantae</taxon>
        <taxon>Streptophyta</taxon>
        <taxon>Embryophyta</taxon>
        <taxon>Tracheophyta</taxon>
        <taxon>Spermatophyta</taxon>
        <taxon>Magnoliopsida</taxon>
        <taxon>eudicotyledons</taxon>
        <taxon>Gunneridae</taxon>
        <taxon>Pentapetalae</taxon>
        <taxon>rosids</taxon>
        <taxon>fabids</taxon>
        <taxon>Fabales</taxon>
        <taxon>Fabaceae</taxon>
        <taxon>Papilionoideae</taxon>
        <taxon>50 kb inversion clade</taxon>
        <taxon>genistoids sensu lato</taxon>
        <taxon>core genistoids</taxon>
        <taxon>Genisteae</taxon>
        <taxon>Lupinus</taxon>
    </lineage>
</organism>
<proteinExistence type="predicted"/>
<comment type="caution">
    <text evidence="3">The sequence shown here is derived from an EMBL/GenBank/DDBJ whole genome shotgun (WGS) entry which is preliminary data.</text>
</comment>
<gene>
    <name evidence="3" type="ORF">Lalb_Chr06g0162321</name>
</gene>
<feature type="signal peptide" evidence="1">
    <location>
        <begin position="1"/>
        <end position="29"/>
    </location>
</feature>
<sequence length="49" mass="6005">MAKTHLELFYNMVLLFSLFILMIMEQIPCQIDADCPLFQVCRRYWCRFL</sequence>
<accession>A0A6A4QDV9</accession>
<evidence type="ECO:0000313" key="4">
    <source>
        <dbReference type="Proteomes" id="UP000447434"/>
    </source>
</evidence>
<reference evidence="4" key="1">
    <citation type="journal article" date="2020" name="Nat. Commun.">
        <title>Genome sequence of the cluster root forming white lupin.</title>
        <authorList>
            <person name="Hufnagel B."/>
            <person name="Marques A."/>
            <person name="Soriano A."/>
            <person name="Marques L."/>
            <person name="Divol F."/>
            <person name="Doumas P."/>
            <person name="Sallet E."/>
            <person name="Mancinotti D."/>
            <person name="Carrere S."/>
            <person name="Marande W."/>
            <person name="Arribat S."/>
            <person name="Keller J."/>
            <person name="Huneau C."/>
            <person name="Blein T."/>
            <person name="Aime D."/>
            <person name="Laguerre M."/>
            <person name="Taylor J."/>
            <person name="Schubert V."/>
            <person name="Nelson M."/>
            <person name="Geu-Flores F."/>
            <person name="Crespi M."/>
            <person name="Gallardo-Guerrero K."/>
            <person name="Delaux P.-M."/>
            <person name="Salse J."/>
            <person name="Berges H."/>
            <person name="Guyot R."/>
            <person name="Gouzy J."/>
            <person name="Peret B."/>
        </authorList>
    </citation>
    <scope>NUCLEOTIDE SEQUENCE [LARGE SCALE GENOMIC DNA]</scope>
    <source>
        <strain evidence="4">cv. Amiga</strain>
    </source>
</reference>
<dbReference type="GO" id="GO:0046872">
    <property type="term" value="F:metal ion binding"/>
    <property type="evidence" value="ECO:0007669"/>
    <property type="project" value="InterPro"/>
</dbReference>
<evidence type="ECO:0000259" key="2">
    <source>
        <dbReference type="Pfam" id="PF07127"/>
    </source>
</evidence>
<dbReference type="EMBL" id="WOCE01000006">
    <property type="protein sequence ID" value="KAE9611424.1"/>
    <property type="molecule type" value="Genomic_DNA"/>
</dbReference>
<dbReference type="Proteomes" id="UP000447434">
    <property type="component" value="Chromosome 6"/>
</dbReference>
<feature type="chain" id="PRO_5025429694" evidence="1">
    <location>
        <begin position="30"/>
        <end position="49"/>
    </location>
</feature>
<feature type="domain" description="Late nodulin" evidence="2">
    <location>
        <begin position="1"/>
        <end position="41"/>
    </location>
</feature>
<protein>
    <submittedName>
        <fullName evidence="3">Putative Late nodulin</fullName>
    </submittedName>
</protein>
<keyword evidence="1" id="KW-0732">Signal</keyword>
<dbReference type="AlphaFoldDB" id="A0A6A4QDV9"/>